<dbReference type="EMBL" id="CP003025">
    <property type="protein sequence ID" value="AGS05879.1"/>
    <property type="molecule type" value="Genomic_DNA"/>
</dbReference>
<reference evidence="2 3" key="1">
    <citation type="journal article" date="2013" name="BMC Microbiol.">
        <title>Dynamics of fecal microbial communities in children with diarrhea of unknown etiology and genomic analysis of associated Streptococcus lutetiensis.</title>
        <authorList>
            <person name="Jin D."/>
            <person name="Chen C."/>
            <person name="Li L."/>
            <person name="Lu S."/>
            <person name="Li Z."/>
            <person name="Zhou Z."/>
            <person name="Jing H."/>
            <person name="Xu Y."/>
            <person name="Du P."/>
            <person name="Wang H."/>
            <person name="Xiong Y."/>
            <person name="Zheng H."/>
            <person name="Bai X."/>
            <person name="Sun H."/>
            <person name="Wang L."/>
            <person name="Ye C."/>
            <person name="Gottschalk M."/>
            <person name="Xu J."/>
        </authorList>
    </citation>
    <scope>NUCLEOTIDE SEQUENCE [LARGE SCALE GENOMIC DNA]</scope>
    <source>
        <strain evidence="2 3">033</strain>
    </source>
</reference>
<gene>
    <name evidence="2" type="ORF">KE3_1404</name>
</gene>
<evidence type="ECO:0000313" key="3">
    <source>
        <dbReference type="Proteomes" id="UP000015268"/>
    </source>
</evidence>
<evidence type="ECO:0008006" key="4">
    <source>
        <dbReference type="Google" id="ProtNLM"/>
    </source>
</evidence>
<proteinExistence type="predicted"/>
<organism evidence="2 3">
    <name type="scientific">Streptococcus lutetiensis 033</name>
    <dbReference type="NCBI Taxonomy" id="1076934"/>
    <lineage>
        <taxon>Bacteria</taxon>
        <taxon>Bacillati</taxon>
        <taxon>Bacillota</taxon>
        <taxon>Bacilli</taxon>
        <taxon>Lactobacillales</taxon>
        <taxon>Streptococcaceae</taxon>
        <taxon>Streptococcus</taxon>
    </lineage>
</organism>
<dbReference type="Proteomes" id="UP000015268">
    <property type="component" value="Chromosome"/>
</dbReference>
<name>A0AB33AMT1_9STRE</name>
<evidence type="ECO:0000256" key="1">
    <source>
        <dbReference type="SAM" id="MobiDB-lite"/>
    </source>
</evidence>
<protein>
    <recommendedName>
        <fullName evidence="4">Phage protein</fullName>
    </recommendedName>
</protein>
<sequence>MKKYFKENQVYTVQEGSELEVQLIADGFEVLELKQEVVEEVEEQEEKPKRTKKSKNEGE</sequence>
<accession>A0AB33AMT1</accession>
<keyword evidence="3" id="KW-1185">Reference proteome</keyword>
<dbReference type="RefSeq" id="WP_020917127.1">
    <property type="nucleotide sequence ID" value="NC_021900.1"/>
</dbReference>
<dbReference type="KEGG" id="slu:KE3_1404"/>
<evidence type="ECO:0000313" key="2">
    <source>
        <dbReference type="EMBL" id="AGS05879.1"/>
    </source>
</evidence>
<dbReference type="AlphaFoldDB" id="A0AB33AMT1"/>
<feature type="region of interest" description="Disordered" evidence="1">
    <location>
        <begin position="39"/>
        <end position="59"/>
    </location>
</feature>